<keyword evidence="4" id="KW-1185">Reference proteome</keyword>
<feature type="domain" description="Glycosyl transferase family 1" evidence="1">
    <location>
        <begin position="210"/>
        <end position="364"/>
    </location>
</feature>
<name>A0A1F2P8K5_9EURY</name>
<accession>A0A1F2P8K5</accession>
<dbReference type="Pfam" id="PF13439">
    <property type="entry name" value="Glyco_transf_4"/>
    <property type="match status" value="1"/>
</dbReference>
<dbReference type="Pfam" id="PF00534">
    <property type="entry name" value="Glycos_transf_1"/>
    <property type="match status" value="1"/>
</dbReference>
<evidence type="ECO:0000259" key="1">
    <source>
        <dbReference type="Pfam" id="PF00534"/>
    </source>
</evidence>
<gene>
    <name evidence="3" type="ORF">SCAL_001382</name>
</gene>
<dbReference type="InterPro" id="IPR028098">
    <property type="entry name" value="Glyco_trans_4-like_N"/>
</dbReference>
<dbReference type="GO" id="GO:0016757">
    <property type="term" value="F:glycosyltransferase activity"/>
    <property type="evidence" value="ECO:0007669"/>
    <property type="project" value="InterPro"/>
</dbReference>
<organism evidence="3 4">
    <name type="scientific">Candidatus Syntropharchaeum caldarium</name>
    <dbReference type="NCBI Taxonomy" id="1838285"/>
    <lineage>
        <taxon>Archaea</taxon>
        <taxon>Methanobacteriati</taxon>
        <taxon>Methanobacteriota</taxon>
        <taxon>Stenosarchaea group</taxon>
        <taxon>Methanomicrobia</taxon>
        <taxon>Methanosarcinales</taxon>
        <taxon>ANME-2 cluster</taxon>
        <taxon>Candidatus Syntropharchaeum</taxon>
    </lineage>
</organism>
<evidence type="ECO:0000259" key="2">
    <source>
        <dbReference type="Pfam" id="PF13439"/>
    </source>
</evidence>
<comment type="caution">
    <text evidence="3">The sequence shown here is derived from an EMBL/GenBank/DDBJ whole genome shotgun (WGS) entry which is preliminary data.</text>
</comment>
<dbReference type="PANTHER" id="PTHR45947">
    <property type="entry name" value="SULFOQUINOVOSYL TRANSFERASE SQD2"/>
    <property type="match status" value="1"/>
</dbReference>
<dbReference type="SUPFAM" id="SSF53756">
    <property type="entry name" value="UDP-Glycosyltransferase/glycogen phosphorylase"/>
    <property type="match status" value="1"/>
</dbReference>
<dbReference type="CDD" id="cd03801">
    <property type="entry name" value="GT4_PimA-like"/>
    <property type="match status" value="1"/>
</dbReference>
<dbReference type="Proteomes" id="UP000186940">
    <property type="component" value="Unassembled WGS sequence"/>
</dbReference>
<sequence>MSEKKLKILVIFNSLVGVIGGGSRHIVEVANYWSTSNKVHFFISKAGYKVAESHIQKDPNLNKEVILYTAPFDESKNRYLNYLFRTIKSIMELRKLKEKYDVVTAPNYLPQNMIPCMFMKGKAKRVVYFHVVPPSARFEVLKKMNFLRRTISIMNWKLCVFLARSFDLIFVVNEATRDYFIETGFPLEKVVVVNNGIPCNEIENVDVKIKKYEGVFLGRLVWNKGIYDLVDIWGFVVEREPSMKLCIIGDGPERGELEKKIKEKGLSENIKIEGWKEGEEKYRLMKESRVFVYPSYQEAQPVVILEALACGLPVVGYDLPIYQEIFNEYIITAETGNSENMAEKVLDILENEEEHRKVVEDAKEVLSKYDWEEIANYQLACIEKLL</sequence>
<dbReference type="AlphaFoldDB" id="A0A1F2P8K5"/>
<dbReference type="STRING" id="1838285.SCAL_001382"/>
<feature type="domain" description="Glycosyltransferase subfamily 4-like N-terminal" evidence="2">
    <location>
        <begin position="19"/>
        <end position="199"/>
    </location>
</feature>
<dbReference type="PANTHER" id="PTHR45947:SF3">
    <property type="entry name" value="SULFOQUINOVOSYL TRANSFERASE SQD2"/>
    <property type="match status" value="1"/>
</dbReference>
<dbReference type="EMBL" id="LYOS01000004">
    <property type="protein sequence ID" value="OFV67464.1"/>
    <property type="molecule type" value="Genomic_DNA"/>
</dbReference>
<protein>
    <submittedName>
        <fullName evidence="3">Glycosyltransferase</fullName>
    </submittedName>
</protein>
<evidence type="ECO:0000313" key="4">
    <source>
        <dbReference type="Proteomes" id="UP000186940"/>
    </source>
</evidence>
<dbReference type="InterPro" id="IPR050194">
    <property type="entry name" value="Glycosyltransferase_grp1"/>
</dbReference>
<dbReference type="Gene3D" id="3.40.50.2000">
    <property type="entry name" value="Glycogen Phosphorylase B"/>
    <property type="match status" value="2"/>
</dbReference>
<evidence type="ECO:0000313" key="3">
    <source>
        <dbReference type="EMBL" id="OFV67464.1"/>
    </source>
</evidence>
<reference evidence="3" key="1">
    <citation type="submission" date="2016-05" db="EMBL/GenBank/DDBJ databases">
        <title>Microbial consortia oxidize butane by reversing methanogenesis.</title>
        <authorList>
            <person name="Laso-Perez R."/>
            <person name="Richter M."/>
            <person name="Wegener G."/>
            <person name="Musat F."/>
        </authorList>
    </citation>
    <scope>NUCLEOTIDE SEQUENCE [LARGE SCALE GENOMIC DNA]</scope>
    <source>
        <strain evidence="3">BOX2</strain>
    </source>
</reference>
<dbReference type="InterPro" id="IPR001296">
    <property type="entry name" value="Glyco_trans_1"/>
</dbReference>
<proteinExistence type="predicted"/>